<dbReference type="PANTHER" id="PTHR12629">
    <property type="entry name" value="DIPHOSPHOINOSITOL POLYPHOSPHATE PHOSPHOHYDROLASE"/>
    <property type="match status" value="1"/>
</dbReference>
<dbReference type="Gene3D" id="3.90.79.10">
    <property type="entry name" value="Nucleoside Triphosphate Pyrophosphohydrolase"/>
    <property type="match status" value="1"/>
</dbReference>
<comment type="cofactor">
    <cofactor evidence="1">
        <name>Mg(2+)</name>
        <dbReference type="ChEBI" id="CHEBI:18420"/>
    </cofactor>
</comment>
<evidence type="ECO:0000256" key="3">
    <source>
        <dbReference type="ARBA" id="ARBA00022801"/>
    </source>
</evidence>
<dbReference type="GO" id="GO:0005634">
    <property type="term" value="C:nucleus"/>
    <property type="evidence" value="ECO:0007669"/>
    <property type="project" value="TreeGrafter"/>
</dbReference>
<reference evidence="7 8" key="1">
    <citation type="submission" date="2015-10" db="EMBL/GenBank/DDBJ databases">
        <title>Draft genomes sequences of Candida glabrata isolates 1A, 1B, 2A, 2B, 3A and 3B.</title>
        <authorList>
            <person name="Haavelsrud O.E."/>
            <person name="Gaustad P."/>
        </authorList>
    </citation>
    <scope>NUCLEOTIDE SEQUENCE [LARGE SCALE GENOMIC DNA]</scope>
    <source>
        <strain evidence="7">910700640</strain>
    </source>
</reference>
<dbReference type="GO" id="GO:1990174">
    <property type="term" value="F:phosphodiesterase decapping endonuclease activity"/>
    <property type="evidence" value="ECO:0007669"/>
    <property type="project" value="EnsemblFungi"/>
</dbReference>
<proteinExistence type="predicted"/>
<evidence type="ECO:0000313" key="7">
    <source>
        <dbReference type="EMBL" id="KTB04877.1"/>
    </source>
</evidence>
<dbReference type="EMBL" id="LLZZ01000115">
    <property type="protein sequence ID" value="KTB04877.1"/>
    <property type="molecule type" value="Genomic_DNA"/>
</dbReference>
<dbReference type="GO" id="GO:0052843">
    <property type="term" value="F:inositol-1-diphosphate-2,3,4,5,6-pentakisphosphate diphosphatase activity"/>
    <property type="evidence" value="ECO:0007669"/>
    <property type="project" value="EnsemblFungi"/>
</dbReference>
<dbReference type="GO" id="GO:0005737">
    <property type="term" value="C:cytoplasm"/>
    <property type="evidence" value="ECO:0007669"/>
    <property type="project" value="TreeGrafter"/>
</dbReference>
<dbReference type="VEuPathDB" id="FungiDB:GVI51_L04257"/>
<feature type="domain" description="Nudix hydrolase" evidence="5">
    <location>
        <begin position="20"/>
        <end position="169"/>
    </location>
</feature>
<dbReference type="EMBL" id="LLZZ01000132">
    <property type="protein sequence ID" value="KTB01055.1"/>
    <property type="molecule type" value="Genomic_DNA"/>
</dbReference>
<evidence type="ECO:0000313" key="8">
    <source>
        <dbReference type="Proteomes" id="UP000054886"/>
    </source>
</evidence>
<dbReference type="Proteomes" id="UP000054886">
    <property type="component" value="Unassembled WGS sequence"/>
</dbReference>
<comment type="caution">
    <text evidence="7">The sequence shown here is derived from an EMBL/GenBank/DDBJ whole genome shotgun (WGS) entry which is preliminary data.</text>
</comment>
<evidence type="ECO:0000256" key="2">
    <source>
        <dbReference type="ARBA" id="ARBA00022723"/>
    </source>
</evidence>
<gene>
    <name evidence="6" type="ORF">AO440_004624</name>
    <name evidence="7" type="ORF">AO440_004962</name>
</gene>
<keyword evidence="4" id="KW-0460">Magnesium</keyword>
<dbReference type="GO" id="GO:1901907">
    <property type="term" value="P:diadenosine pentaphosphate catabolic process"/>
    <property type="evidence" value="ECO:0007669"/>
    <property type="project" value="EnsemblFungi"/>
</dbReference>
<dbReference type="VEuPathDB" id="FungiDB:CAGL0L04422g"/>
<dbReference type="VEuPathDB" id="FungiDB:B1J91_L04422g"/>
<dbReference type="GO" id="GO:0052847">
    <property type="term" value="F:inositol-1,5-bisdiphosphate-2,3,4,6-tetrakisphosphate 5-diphosphatase activity"/>
    <property type="evidence" value="ECO:0007669"/>
    <property type="project" value="EnsemblFungi"/>
</dbReference>
<dbReference type="GO" id="GO:0052846">
    <property type="term" value="F:inositol-1,5-bisdiphosphate-2,3,4,6-tetrakisphosphate 1-diphosphatase activity"/>
    <property type="evidence" value="ECO:0007669"/>
    <property type="project" value="EnsemblFungi"/>
</dbReference>
<evidence type="ECO:0000256" key="1">
    <source>
        <dbReference type="ARBA" id="ARBA00001946"/>
    </source>
</evidence>
<dbReference type="AlphaFoldDB" id="A0A0W0E535"/>
<dbReference type="GO" id="GO:0000298">
    <property type="term" value="F:endopolyphosphatase activity"/>
    <property type="evidence" value="ECO:0007669"/>
    <property type="project" value="EnsemblFungi"/>
</dbReference>
<evidence type="ECO:0000259" key="5">
    <source>
        <dbReference type="PROSITE" id="PS51462"/>
    </source>
</evidence>
<evidence type="ECO:0000313" key="6">
    <source>
        <dbReference type="EMBL" id="KTB01055.1"/>
    </source>
</evidence>
<accession>A0A0W0E535</accession>
<dbReference type="GO" id="GO:0008796">
    <property type="term" value="F:bis(5'-nucleosyl)-tetraphosphatase activity"/>
    <property type="evidence" value="ECO:0007669"/>
    <property type="project" value="EnsemblFungi"/>
</dbReference>
<organism evidence="7 8">
    <name type="scientific">Candida glabrata</name>
    <name type="common">Yeast</name>
    <name type="synonym">Torulopsis glabrata</name>
    <dbReference type="NCBI Taxonomy" id="5478"/>
    <lineage>
        <taxon>Eukaryota</taxon>
        <taxon>Fungi</taxon>
        <taxon>Dikarya</taxon>
        <taxon>Ascomycota</taxon>
        <taxon>Saccharomycotina</taxon>
        <taxon>Saccharomycetes</taxon>
        <taxon>Saccharomycetales</taxon>
        <taxon>Saccharomycetaceae</taxon>
        <taxon>Nakaseomyces</taxon>
    </lineage>
</organism>
<dbReference type="InterPro" id="IPR047198">
    <property type="entry name" value="DDP-like_NUDIX"/>
</dbReference>
<dbReference type="SUPFAM" id="SSF55811">
    <property type="entry name" value="Nudix"/>
    <property type="match status" value="1"/>
</dbReference>
<dbReference type="CDD" id="cd04666">
    <property type="entry name" value="NUDIX_DIPP2_like_Nudt4"/>
    <property type="match status" value="1"/>
</dbReference>
<dbReference type="GO" id="GO:0034432">
    <property type="term" value="F:bis(5'-adenosyl)-pentaphosphatase activity"/>
    <property type="evidence" value="ECO:0007669"/>
    <property type="project" value="EnsemblFungi"/>
</dbReference>
<dbReference type="InterPro" id="IPR015797">
    <property type="entry name" value="NUDIX_hydrolase-like_dom_sf"/>
</dbReference>
<dbReference type="Pfam" id="PF00293">
    <property type="entry name" value="NUDIX"/>
    <property type="match status" value="1"/>
</dbReference>
<dbReference type="GO" id="GO:1901909">
    <property type="term" value="P:diadenosine hexaphosphate catabolic process"/>
    <property type="evidence" value="ECO:0007669"/>
    <property type="project" value="EnsemblFungi"/>
</dbReference>
<dbReference type="GO" id="GO:0030643">
    <property type="term" value="P:intracellular phosphate ion homeostasis"/>
    <property type="evidence" value="ECO:0007669"/>
    <property type="project" value="EnsemblFungi"/>
</dbReference>
<protein>
    <submittedName>
        <fullName evidence="7">Diphosphoinositol polyphosphate phosphohydrolase DDP1</fullName>
    </submittedName>
</protein>
<keyword evidence="3 7" id="KW-0378">Hydrolase</keyword>
<dbReference type="PROSITE" id="PS51462">
    <property type="entry name" value="NUDIX"/>
    <property type="match status" value="1"/>
</dbReference>
<dbReference type="GO" id="GO:0071543">
    <property type="term" value="P:diphosphoinositol polyphosphate metabolic process"/>
    <property type="evidence" value="ECO:0007669"/>
    <property type="project" value="TreeGrafter"/>
</dbReference>
<dbReference type="GO" id="GO:0046872">
    <property type="term" value="F:metal ion binding"/>
    <property type="evidence" value="ECO:0007669"/>
    <property type="project" value="UniProtKB-KW"/>
</dbReference>
<sequence>MSLSMEARSGRANQVYGEDGARLVAGCVCLTSDRHHVLMISSSANRNKWILPKGGIETDEPDYKQTAIRETWEEAGCTGEIVSSLGVVKDMRPPKAKMMDRATFERAKSDAEVNKNPPRSEFHFYELIIGKLEDNFPEMHKRDRKLFTYRDAKQNLVEAKRPELLEALTRSSIIKD</sequence>
<dbReference type="GO" id="GO:0006798">
    <property type="term" value="P:polyphosphate catabolic process"/>
    <property type="evidence" value="ECO:0007669"/>
    <property type="project" value="EnsemblFungi"/>
</dbReference>
<keyword evidence="2" id="KW-0479">Metal-binding</keyword>
<dbReference type="VEuPathDB" id="FungiDB:GWK60_L10791"/>
<dbReference type="InterPro" id="IPR000086">
    <property type="entry name" value="NUDIX_hydrolase_dom"/>
</dbReference>
<dbReference type="GO" id="GO:0034431">
    <property type="term" value="F:bis(5'-adenosyl)-hexaphosphatase activity"/>
    <property type="evidence" value="ECO:0007669"/>
    <property type="project" value="EnsemblFungi"/>
</dbReference>
<evidence type="ECO:0000256" key="4">
    <source>
        <dbReference type="ARBA" id="ARBA00022842"/>
    </source>
</evidence>
<dbReference type="GO" id="GO:1901911">
    <property type="term" value="P:adenosine 5'-(hexahydrogen pentaphosphate) catabolic process"/>
    <property type="evidence" value="ECO:0007669"/>
    <property type="project" value="EnsemblFungi"/>
</dbReference>
<dbReference type="PANTHER" id="PTHR12629:SF0">
    <property type="entry name" value="DIPHOSPHOINOSITOL-POLYPHOSPHATE DIPHOSPHATASE"/>
    <property type="match status" value="1"/>
</dbReference>
<dbReference type="GO" id="GO:0052845">
    <property type="term" value="F:inositol-5-diphosphate-1,2,3,4,6-pentakisphosphate diphosphatase activity"/>
    <property type="evidence" value="ECO:0007669"/>
    <property type="project" value="EnsemblFungi"/>
</dbReference>
<dbReference type="GO" id="GO:0052745">
    <property type="term" value="F:inositol phosphate phosphatase activity"/>
    <property type="evidence" value="ECO:0007669"/>
    <property type="project" value="EnsemblFungi"/>
</dbReference>
<dbReference type="GO" id="GO:0071545">
    <property type="term" value="P:inositol phosphate catabolic process"/>
    <property type="evidence" value="ECO:0007669"/>
    <property type="project" value="EnsemblFungi"/>
</dbReference>
<name>A0A0W0E535_CANGB</name>